<organism evidence="11 12">
    <name type="scientific">Haplochromis burtoni</name>
    <name type="common">Burton's mouthbrooder</name>
    <name type="synonym">Chromis burtoni</name>
    <dbReference type="NCBI Taxonomy" id="8153"/>
    <lineage>
        <taxon>Eukaryota</taxon>
        <taxon>Metazoa</taxon>
        <taxon>Chordata</taxon>
        <taxon>Craniata</taxon>
        <taxon>Vertebrata</taxon>
        <taxon>Euteleostomi</taxon>
        <taxon>Actinopterygii</taxon>
        <taxon>Neopterygii</taxon>
        <taxon>Teleostei</taxon>
        <taxon>Neoteleostei</taxon>
        <taxon>Acanthomorphata</taxon>
        <taxon>Ovalentaria</taxon>
        <taxon>Cichlomorphae</taxon>
        <taxon>Cichliformes</taxon>
        <taxon>Cichlidae</taxon>
        <taxon>African cichlids</taxon>
        <taxon>Pseudocrenilabrinae</taxon>
        <taxon>Haplochromini</taxon>
        <taxon>Haplochromis</taxon>
    </lineage>
</organism>
<dbReference type="PANTHER" id="PTHR12207:SF25">
    <property type="entry name" value="IMMUNOGLOBULIN SUPERFAMILY MEMBER 2"/>
    <property type="match status" value="1"/>
</dbReference>
<evidence type="ECO:0000313" key="12">
    <source>
        <dbReference type="Proteomes" id="UP000264840"/>
    </source>
</evidence>
<reference evidence="11" key="2">
    <citation type="submission" date="2025-09" db="UniProtKB">
        <authorList>
            <consortium name="Ensembl"/>
        </authorList>
    </citation>
    <scope>IDENTIFICATION</scope>
</reference>
<dbReference type="PROSITE" id="PS50835">
    <property type="entry name" value="IG_LIKE"/>
    <property type="match status" value="4"/>
</dbReference>
<evidence type="ECO:0000313" key="11">
    <source>
        <dbReference type="Ensembl" id="ENSHBUP00000020865.1"/>
    </source>
</evidence>
<dbReference type="SUPFAM" id="SSF48726">
    <property type="entry name" value="Immunoglobulin"/>
    <property type="match status" value="4"/>
</dbReference>
<comment type="subcellular location">
    <subcellularLocation>
        <location evidence="1">Membrane</location>
        <topology evidence="1">Single-pass type I membrane protein</topology>
    </subcellularLocation>
</comment>
<feature type="domain" description="Ig-like" evidence="10">
    <location>
        <begin position="144"/>
        <end position="275"/>
    </location>
</feature>
<dbReference type="Ensembl" id="ENSHBUT00000030596.1">
    <property type="protein sequence ID" value="ENSHBUP00000020865.1"/>
    <property type="gene ID" value="ENSHBUG00000023298.1"/>
</dbReference>
<evidence type="ECO:0000256" key="8">
    <source>
        <dbReference type="ARBA" id="ARBA00023319"/>
    </source>
</evidence>
<dbReference type="FunFam" id="2.60.40.10:FF:000191">
    <property type="entry name" value="Immunoglobulin superfamily member 3"/>
    <property type="match status" value="1"/>
</dbReference>
<dbReference type="GO" id="GO:0016020">
    <property type="term" value="C:membrane"/>
    <property type="evidence" value="ECO:0007669"/>
    <property type="project" value="UniProtKB-SubCell"/>
</dbReference>
<evidence type="ECO:0000256" key="5">
    <source>
        <dbReference type="ARBA" id="ARBA00022989"/>
    </source>
</evidence>
<keyword evidence="2" id="KW-0812">Transmembrane</keyword>
<evidence type="ECO:0000259" key="10">
    <source>
        <dbReference type="PROSITE" id="PS50835"/>
    </source>
</evidence>
<keyword evidence="3 9" id="KW-0732">Signal</keyword>
<keyword evidence="12" id="KW-1185">Reference proteome</keyword>
<feature type="chain" id="PRO_5018665943" evidence="9">
    <location>
        <begin position="16"/>
        <end position="565"/>
    </location>
</feature>
<dbReference type="InterPro" id="IPR013106">
    <property type="entry name" value="Ig_V-set"/>
</dbReference>
<dbReference type="PANTHER" id="PTHR12207">
    <property type="entry name" value="V-SET AND TRANSMEMBRANE DOMAIN-CONTAINING PROTEIN"/>
    <property type="match status" value="1"/>
</dbReference>
<evidence type="ECO:0000256" key="4">
    <source>
        <dbReference type="ARBA" id="ARBA00022737"/>
    </source>
</evidence>
<dbReference type="SMART" id="SM00406">
    <property type="entry name" value="IGv"/>
    <property type="match status" value="4"/>
</dbReference>
<sequence>FVQFWFLLFYTFTISVNRKVKTEVQAGPLYRVLGSPLSITCSVSGFRSENTDKHFEFRMTKPSNPDFEIQIISSHEDTFGYSSHLSRVRKNEITLKRLSPNSVRFEIKSLQKTDEGEYECTAVNLEGAYDGEYSAKTVVKVIEDSLSVSSSASTPLSLNEGEALTLTCLASSSTSQHTHLSVAWYLHKDGQEDAQPIISLNRDFTLSPGQGFERRYQAGLIRLDKWGEASYSLKMAEVEPSDQGRIYCQAQEWIQDPDGSWYIIIQKNAEEMTLTVKATENRLTVKMQQAVNVAEGGGLHLSCKVDGVQGQLSVTWQHKPTPTAPFTEIISMSQEGVTEIAEEFVSRKVKVMRPSTDNFTLALDEVTLSDSGVYQCAVSERKPNSKTHNQAQTTTVTVTSIVSRLDVSPIPALTTNMNTDITITCSIITKTSESSLYSITWLHEENAGNKTIVSLDRNSIVTESQVDLRQRISMRRSKGPTFELIIWQARISDKGLYTCKVGEWLQDPRGEWYLLSTVSKSTVLTITDVALKDTVVLSASERCCAVLNWLNFTKWWTRLLGTASP</sequence>
<feature type="signal peptide" evidence="9">
    <location>
        <begin position="1"/>
        <end position="15"/>
    </location>
</feature>
<protein>
    <submittedName>
        <fullName evidence="11">Immunoglobulin superfamily member 3-like</fullName>
    </submittedName>
</protein>
<dbReference type="FunFam" id="2.60.40.10:FF:000491">
    <property type="entry name" value="Immunoglobulin superfamily, member 3"/>
    <property type="match status" value="1"/>
</dbReference>
<accession>A0A3Q2W804</accession>
<evidence type="ECO:0000256" key="6">
    <source>
        <dbReference type="ARBA" id="ARBA00023136"/>
    </source>
</evidence>
<keyword evidence="5" id="KW-1133">Transmembrane helix</keyword>
<dbReference type="Pfam" id="PF07686">
    <property type="entry name" value="V-set"/>
    <property type="match status" value="3"/>
</dbReference>
<dbReference type="Proteomes" id="UP000264840">
    <property type="component" value="Unplaced"/>
</dbReference>
<dbReference type="InterPro" id="IPR036179">
    <property type="entry name" value="Ig-like_dom_sf"/>
</dbReference>
<dbReference type="InterPro" id="IPR003598">
    <property type="entry name" value="Ig_sub2"/>
</dbReference>
<proteinExistence type="predicted"/>
<feature type="domain" description="Ig-like" evidence="10">
    <location>
        <begin position="403"/>
        <end position="501"/>
    </location>
</feature>
<feature type="domain" description="Ig-like" evidence="10">
    <location>
        <begin position="34"/>
        <end position="139"/>
    </location>
</feature>
<evidence type="ECO:0000256" key="9">
    <source>
        <dbReference type="SAM" id="SignalP"/>
    </source>
</evidence>
<dbReference type="InterPro" id="IPR007110">
    <property type="entry name" value="Ig-like_dom"/>
</dbReference>
<evidence type="ECO:0000256" key="3">
    <source>
        <dbReference type="ARBA" id="ARBA00022729"/>
    </source>
</evidence>
<name>A0A3Q2W804_HAPBU</name>
<dbReference type="InterPro" id="IPR051102">
    <property type="entry name" value="IgSF_V-set/TM_domain"/>
</dbReference>
<dbReference type="SMART" id="SM00409">
    <property type="entry name" value="IG"/>
    <property type="match status" value="4"/>
</dbReference>
<keyword evidence="4" id="KW-0677">Repeat</keyword>
<dbReference type="CDD" id="cd00099">
    <property type="entry name" value="IgV"/>
    <property type="match status" value="2"/>
</dbReference>
<evidence type="ECO:0000256" key="2">
    <source>
        <dbReference type="ARBA" id="ARBA00022692"/>
    </source>
</evidence>
<keyword evidence="6" id="KW-0472">Membrane</keyword>
<dbReference type="InterPro" id="IPR003599">
    <property type="entry name" value="Ig_sub"/>
</dbReference>
<dbReference type="AlphaFoldDB" id="A0A3Q2W804"/>
<dbReference type="Gene3D" id="2.60.40.10">
    <property type="entry name" value="Immunoglobulins"/>
    <property type="match status" value="4"/>
</dbReference>
<dbReference type="GeneTree" id="ENSGT00940000155177"/>
<evidence type="ECO:0000256" key="1">
    <source>
        <dbReference type="ARBA" id="ARBA00004479"/>
    </source>
</evidence>
<evidence type="ECO:0000256" key="7">
    <source>
        <dbReference type="ARBA" id="ARBA00023157"/>
    </source>
</evidence>
<dbReference type="InterPro" id="IPR013783">
    <property type="entry name" value="Ig-like_fold"/>
</dbReference>
<keyword evidence="7" id="KW-1015">Disulfide bond</keyword>
<reference evidence="11" key="1">
    <citation type="submission" date="2025-08" db="UniProtKB">
        <authorList>
            <consortium name="Ensembl"/>
        </authorList>
    </citation>
    <scope>IDENTIFICATION</scope>
</reference>
<dbReference type="SMART" id="SM00408">
    <property type="entry name" value="IGc2"/>
    <property type="match status" value="2"/>
</dbReference>
<keyword evidence="8" id="KW-0393">Immunoglobulin domain</keyword>
<feature type="domain" description="Ig-like" evidence="10">
    <location>
        <begin position="281"/>
        <end position="397"/>
    </location>
</feature>